<dbReference type="RefSeq" id="WP_270147969.1">
    <property type="nucleotide sequence ID" value="NZ_CP115450.1"/>
</dbReference>
<keyword evidence="3" id="KW-1185">Reference proteome</keyword>
<name>A0ABY7QAX6_9ACTN</name>
<accession>A0ABY7QAX6</accession>
<gene>
    <name evidence="2" type="ORF">O1G21_29575</name>
</gene>
<dbReference type="InterPro" id="IPR007278">
    <property type="entry name" value="DUF397"/>
</dbReference>
<feature type="domain" description="DUF397" evidence="1">
    <location>
        <begin position="38"/>
        <end position="87"/>
    </location>
</feature>
<dbReference type="EMBL" id="CP115450">
    <property type="protein sequence ID" value="WBP89584.1"/>
    <property type="molecule type" value="Genomic_DNA"/>
</dbReference>
<proteinExistence type="predicted"/>
<feature type="domain" description="DUF397" evidence="1">
    <location>
        <begin position="12"/>
        <end position="33"/>
    </location>
</feature>
<sequence>MTFHPNAAALNLTWRKSSRSNDSGNCVEFAMLEETPTFKKSSYSGGNQNCVEYALLPDAVAVRDSKNPSGPALGFGRAAHASFIRAVAVGEFDFGLL</sequence>
<dbReference type="Proteomes" id="UP001212821">
    <property type="component" value="Chromosome"/>
</dbReference>
<evidence type="ECO:0000313" key="2">
    <source>
        <dbReference type="EMBL" id="WBP89584.1"/>
    </source>
</evidence>
<evidence type="ECO:0000259" key="1">
    <source>
        <dbReference type="Pfam" id="PF04149"/>
    </source>
</evidence>
<reference evidence="3" key="1">
    <citation type="submission" date="2022-12" db="EMBL/GenBank/DDBJ databases">
        <authorList>
            <person name="Mo P."/>
        </authorList>
    </citation>
    <scope>NUCLEOTIDE SEQUENCE [LARGE SCALE GENOMIC DNA]</scope>
    <source>
        <strain evidence="3">HUAS 3-15</strain>
    </source>
</reference>
<protein>
    <submittedName>
        <fullName evidence="2">DUF397 domain-containing protein</fullName>
    </submittedName>
</protein>
<evidence type="ECO:0000313" key="3">
    <source>
        <dbReference type="Proteomes" id="UP001212821"/>
    </source>
</evidence>
<dbReference type="Pfam" id="PF04149">
    <property type="entry name" value="DUF397"/>
    <property type="match status" value="2"/>
</dbReference>
<organism evidence="2 3">
    <name type="scientific">Kitasatospora cathayae</name>
    <dbReference type="NCBI Taxonomy" id="3004092"/>
    <lineage>
        <taxon>Bacteria</taxon>
        <taxon>Bacillati</taxon>
        <taxon>Actinomycetota</taxon>
        <taxon>Actinomycetes</taxon>
        <taxon>Kitasatosporales</taxon>
        <taxon>Streptomycetaceae</taxon>
        <taxon>Kitasatospora</taxon>
    </lineage>
</organism>